<keyword evidence="2" id="KW-1185">Reference proteome</keyword>
<proteinExistence type="predicted"/>
<comment type="caution">
    <text evidence="1">The sequence shown here is derived from an EMBL/GenBank/DDBJ whole genome shotgun (WGS) entry which is preliminary data.</text>
</comment>
<sequence length="149" mass="16402">MGTVFSEAERAAMQQAADERRATRGLKGAAKRDAEREACTVAIEQLTGFDRTLASRFHVLVTEVAPHLDPKTWYGFPSYARDGKVVTFVQPAAKFGSRYATVGFQQDAALDDGAMWATSYAVVEWTDGVEERLRDLVRRAAGSDPGEDR</sequence>
<name>A0ABT7TC04_9MICO</name>
<gene>
    <name evidence="1" type="ORF">QUG92_15360</name>
</gene>
<evidence type="ECO:0008006" key="3">
    <source>
        <dbReference type="Google" id="ProtNLM"/>
    </source>
</evidence>
<accession>A0ABT7TC04</accession>
<evidence type="ECO:0000313" key="1">
    <source>
        <dbReference type="EMBL" id="MDM7886487.1"/>
    </source>
</evidence>
<dbReference type="SUPFAM" id="SSF159888">
    <property type="entry name" value="YdhG-like"/>
    <property type="match status" value="1"/>
</dbReference>
<protein>
    <recommendedName>
        <fullName evidence="3">YdhG-like domain-containing protein</fullName>
    </recommendedName>
</protein>
<dbReference type="EMBL" id="JAUCML010000012">
    <property type="protein sequence ID" value="MDM7886487.1"/>
    <property type="molecule type" value="Genomic_DNA"/>
</dbReference>
<evidence type="ECO:0000313" key="2">
    <source>
        <dbReference type="Proteomes" id="UP001237823"/>
    </source>
</evidence>
<dbReference type="Proteomes" id="UP001237823">
    <property type="component" value="Unassembled WGS sequence"/>
</dbReference>
<organism evidence="1 2">
    <name type="scientific">Curtobacterium citri</name>
    <dbReference type="NCBI Taxonomy" id="3055139"/>
    <lineage>
        <taxon>Bacteria</taxon>
        <taxon>Bacillati</taxon>
        <taxon>Actinomycetota</taxon>
        <taxon>Actinomycetes</taxon>
        <taxon>Micrococcales</taxon>
        <taxon>Microbacteriaceae</taxon>
        <taxon>Curtobacterium</taxon>
    </lineage>
</organism>
<reference evidence="1 2" key="1">
    <citation type="submission" date="2023-06" db="EMBL/GenBank/DDBJ databases">
        <authorList>
            <person name="Feng G."/>
            <person name="Li J."/>
            <person name="Zhu H."/>
        </authorList>
    </citation>
    <scope>NUCLEOTIDE SEQUENCE [LARGE SCALE GENOMIC DNA]</scope>
    <source>
        <strain evidence="1 2">RHCKG23</strain>
    </source>
</reference>